<dbReference type="InterPro" id="IPR036291">
    <property type="entry name" value="NAD(P)-bd_dom_sf"/>
</dbReference>
<protein>
    <submittedName>
        <fullName evidence="5">Short-chain dehydrogenase</fullName>
    </submittedName>
</protein>
<dbReference type="Proteomes" id="UP000093748">
    <property type="component" value="Unassembled WGS sequence"/>
</dbReference>
<organism evidence="5 6">
    <name type="scientific">Rhizobium loti</name>
    <name type="common">Mesorhizobium loti</name>
    <dbReference type="NCBI Taxonomy" id="381"/>
    <lineage>
        <taxon>Bacteria</taxon>
        <taxon>Pseudomonadati</taxon>
        <taxon>Pseudomonadota</taxon>
        <taxon>Alphaproteobacteria</taxon>
        <taxon>Hyphomicrobiales</taxon>
        <taxon>Phyllobacteriaceae</taxon>
        <taxon>Mesorhizobium</taxon>
    </lineage>
</organism>
<dbReference type="GeneID" id="66682974"/>
<dbReference type="Pfam" id="PF00106">
    <property type="entry name" value="adh_short"/>
    <property type="match status" value="1"/>
</dbReference>
<dbReference type="RefSeq" id="WP_032933600.1">
    <property type="nucleotide sequence ID" value="NZ_LZTH01000003.1"/>
</dbReference>
<evidence type="ECO:0000256" key="4">
    <source>
        <dbReference type="RuleBase" id="RU000363"/>
    </source>
</evidence>
<dbReference type="PANTHER" id="PTHR43490:SF99">
    <property type="entry name" value="SHORT-CHAIN DEHYDROGENASE_REDUCTASE"/>
    <property type="match status" value="1"/>
</dbReference>
<dbReference type="GO" id="GO:0016491">
    <property type="term" value="F:oxidoreductase activity"/>
    <property type="evidence" value="ECO:0007669"/>
    <property type="project" value="UniProtKB-KW"/>
</dbReference>
<dbReference type="SUPFAM" id="SSF51735">
    <property type="entry name" value="NAD(P)-binding Rossmann-fold domains"/>
    <property type="match status" value="1"/>
</dbReference>
<evidence type="ECO:0000313" key="5">
    <source>
        <dbReference type="EMBL" id="OBP70483.1"/>
    </source>
</evidence>
<dbReference type="OrthoDB" id="9785826at2"/>
<dbReference type="Gene3D" id="3.40.50.720">
    <property type="entry name" value="NAD(P)-binding Rossmann-like Domain"/>
    <property type="match status" value="1"/>
</dbReference>
<dbReference type="PRINTS" id="PR00080">
    <property type="entry name" value="SDRFAMILY"/>
</dbReference>
<dbReference type="InterPro" id="IPR002347">
    <property type="entry name" value="SDR_fam"/>
</dbReference>
<dbReference type="EMBL" id="LZTJ01000033">
    <property type="protein sequence ID" value="OBP70483.1"/>
    <property type="molecule type" value="Genomic_DNA"/>
</dbReference>
<sequence>MTTHPNKVALITGANRGIGLETGRQLAKLGFTVLLGVRDLAKGEAAAKGLGGHVEPIALDVAAADAAARAADEVQRRFDRLDVLINNAAIHYDTGSRALRPDWTVIRDAFETNVFGAWRVAAAFAPLLAASGHGRLVNVSSEGGSLASMGAGAPAYSTSKATLNALTCVLAAELRGSGVLVNAICPGWVATDMGGPGGRPVAQGAAGIVWAATLPDDGPTGGFFRDGKKLPW</sequence>
<keyword evidence="3" id="KW-0560">Oxidoreductase</keyword>
<comment type="similarity">
    <text evidence="1 4">Belongs to the short-chain dehydrogenases/reductases (SDR) family.</text>
</comment>
<comment type="caution">
    <text evidence="5">The sequence shown here is derived from an EMBL/GenBank/DDBJ whole genome shotgun (WGS) entry which is preliminary data.</text>
</comment>
<accession>A0A1A5HU23</accession>
<name>A0A1A5HU23_RHILI</name>
<dbReference type="PRINTS" id="PR00081">
    <property type="entry name" value="GDHRDH"/>
</dbReference>
<keyword evidence="2" id="KW-0521">NADP</keyword>
<gene>
    <name evidence="5" type="ORF">BAE39_23075</name>
</gene>
<evidence type="ECO:0000256" key="3">
    <source>
        <dbReference type="ARBA" id="ARBA00023002"/>
    </source>
</evidence>
<proteinExistence type="inferred from homology"/>
<evidence type="ECO:0000313" key="6">
    <source>
        <dbReference type="Proteomes" id="UP000093748"/>
    </source>
</evidence>
<evidence type="ECO:0000256" key="1">
    <source>
        <dbReference type="ARBA" id="ARBA00006484"/>
    </source>
</evidence>
<reference evidence="6" key="1">
    <citation type="submission" date="2016-06" db="EMBL/GenBank/DDBJ databases">
        <title>NZP2037 Pacbio-Illumina hybrid assembly.</title>
        <authorList>
            <person name="Ramsay J.P."/>
        </authorList>
    </citation>
    <scope>NUCLEOTIDE SEQUENCE [LARGE SCALE GENOMIC DNA]</scope>
    <source>
        <strain evidence="6">R7ANS::ICEMlSym2042</strain>
    </source>
</reference>
<evidence type="ECO:0000256" key="2">
    <source>
        <dbReference type="ARBA" id="ARBA00022857"/>
    </source>
</evidence>
<dbReference type="PANTHER" id="PTHR43490">
    <property type="entry name" value="(+)-NEOMENTHOL DEHYDROGENASE"/>
    <property type="match status" value="1"/>
</dbReference>
<dbReference type="AlphaFoldDB" id="A0A1A5HU23"/>